<gene>
    <name evidence="2" type="ORF">BJ970_004903</name>
</gene>
<dbReference type="AlphaFoldDB" id="A0A840QFJ6"/>
<evidence type="ECO:0000313" key="2">
    <source>
        <dbReference type="EMBL" id="MBB5157369.1"/>
    </source>
</evidence>
<dbReference type="Proteomes" id="UP000584374">
    <property type="component" value="Unassembled WGS sequence"/>
</dbReference>
<keyword evidence="3" id="KW-1185">Reference proteome</keyword>
<comment type="caution">
    <text evidence="2">The sequence shown here is derived from an EMBL/GenBank/DDBJ whole genome shotgun (WGS) entry which is preliminary data.</text>
</comment>
<organism evidence="2 3">
    <name type="scientific">Saccharopolyspora phatthalungensis</name>
    <dbReference type="NCBI Taxonomy" id="664693"/>
    <lineage>
        <taxon>Bacteria</taxon>
        <taxon>Bacillati</taxon>
        <taxon>Actinomycetota</taxon>
        <taxon>Actinomycetes</taxon>
        <taxon>Pseudonocardiales</taxon>
        <taxon>Pseudonocardiaceae</taxon>
        <taxon>Saccharopolyspora</taxon>
    </lineage>
</organism>
<accession>A0A840QFJ6</accession>
<reference evidence="2 3" key="1">
    <citation type="submission" date="2020-08" db="EMBL/GenBank/DDBJ databases">
        <title>Sequencing the genomes of 1000 actinobacteria strains.</title>
        <authorList>
            <person name="Klenk H.-P."/>
        </authorList>
    </citation>
    <scope>NUCLEOTIDE SEQUENCE [LARGE SCALE GENOMIC DNA]</scope>
    <source>
        <strain evidence="2 3">DSM 45584</strain>
    </source>
</reference>
<evidence type="ECO:0000313" key="3">
    <source>
        <dbReference type="Proteomes" id="UP000584374"/>
    </source>
</evidence>
<dbReference type="EMBL" id="JACHIW010000001">
    <property type="protein sequence ID" value="MBB5157369.1"/>
    <property type="molecule type" value="Genomic_DNA"/>
</dbReference>
<protein>
    <submittedName>
        <fullName evidence="2">Uncharacterized protein</fullName>
    </submittedName>
</protein>
<sequence length="180" mass="18546">MAKKYLDEESFDVAVGEDRVVAPDGKQLALLTFDGWFGQVADPAHDQARGDLLVFGLAGERGVGGDLGFGLGDQLAGVGIDDRSGIADLPPGIGGNAGDRGGDRGVHTRRQRGIRPAPAAGGDHISGVELRVRPHDPHPTAPGLVGGGQGVGDEPGCATHIGRFALAQPHRGDDRPRGRC</sequence>
<name>A0A840QFJ6_9PSEU</name>
<evidence type="ECO:0000256" key="1">
    <source>
        <dbReference type="SAM" id="MobiDB-lite"/>
    </source>
</evidence>
<feature type="region of interest" description="Disordered" evidence="1">
    <location>
        <begin position="89"/>
        <end position="108"/>
    </location>
</feature>
<proteinExistence type="predicted"/>